<evidence type="ECO:0000256" key="11">
    <source>
        <dbReference type="ARBA" id="ARBA00048212"/>
    </source>
</evidence>
<gene>
    <name evidence="14" type="ORF">CEV32_3513</name>
</gene>
<dbReference type="Gene3D" id="3.30.470.10">
    <property type="match status" value="1"/>
</dbReference>
<name>A0A256FTN5_9HYPH</name>
<evidence type="ECO:0000256" key="2">
    <source>
        <dbReference type="ARBA" id="ARBA00003109"/>
    </source>
</evidence>
<keyword evidence="14" id="KW-0808">Transferase</keyword>
<comment type="function">
    <text evidence="2">Acts on leucine, isoleucine and valine.</text>
</comment>
<dbReference type="GO" id="GO:0008652">
    <property type="term" value="P:amino acid biosynthetic process"/>
    <property type="evidence" value="ECO:0007669"/>
    <property type="project" value="UniProtKB-ARBA"/>
</dbReference>
<evidence type="ECO:0000256" key="6">
    <source>
        <dbReference type="ARBA" id="ARBA00009320"/>
    </source>
</evidence>
<comment type="cofactor">
    <cofactor evidence="1">
        <name>pyridoxal 5'-phosphate</name>
        <dbReference type="ChEBI" id="CHEBI:597326"/>
    </cofactor>
</comment>
<comment type="pathway">
    <text evidence="5">Amino-acid biosynthesis; L-leucine biosynthesis; L-leucine from 3-methyl-2-oxobutanoate: step 4/4.</text>
</comment>
<dbReference type="InterPro" id="IPR043132">
    <property type="entry name" value="BCAT-like_C"/>
</dbReference>
<dbReference type="InterPro" id="IPR001544">
    <property type="entry name" value="Aminotrans_IV"/>
</dbReference>
<comment type="caution">
    <text evidence="14">The sequence shown here is derived from an EMBL/GenBank/DDBJ whole genome shotgun (WGS) entry which is preliminary data.</text>
</comment>
<organism evidence="14 15">
    <name type="scientific">Brucella rhizosphaerae</name>
    <dbReference type="NCBI Taxonomy" id="571254"/>
    <lineage>
        <taxon>Bacteria</taxon>
        <taxon>Pseudomonadati</taxon>
        <taxon>Pseudomonadota</taxon>
        <taxon>Alphaproteobacteria</taxon>
        <taxon>Hyphomicrobiales</taxon>
        <taxon>Brucellaceae</taxon>
        <taxon>Brucella/Ochrobactrum group</taxon>
        <taxon>Brucella</taxon>
    </lineage>
</organism>
<dbReference type="SUPFAM" id="SSF56752">
    <property type="entry name" value="D-aminoacid aminotransferase-like PLP-dependent enzymes"/>
    <property type="match status" value="1"/>
</dbReference>
<comment type="pathway">
    <text evidence="3">Amino-acid biosynthesis; L-isoleucine biosynthesis; L-isoleucine from 2-oxobutanoate: step 4/4.</text>
</comment>
<dbReference type="EMBL" id="NNRK01000017">
    <property type="protein sequence ID" value="OYR18110.1"/>
    <property type="molecule type" value="Genomic_DNA"/>
</dbReference>
<comment type="catalytic activity">
    <reaction evidence="12">
        <text>L-isoleucine + 2-oxoglutarate = (S)-3-methyl-2-oxopentanoate + L-glutamate</text>
        <dbReference type="Rhea" id="RHEA:24801"/>
        <dbReference type="ChEBI" id="CHEBI:16810"/>
        <dbReference type="ChEBI" id="CHEBI:29985"/>
        <dbReference type="ChEBI" id="CHEBI:35146"/>
        <dbReference type="ChEBI" id="CHEBI:58045"/>
        <dbReference type="EC" id="2.6.1.42"/>
    </reaction>
</comment>
<dbReference type="GO" id="GO:0009082">
    <property type="term" value="P:branched-chain amino acid biosynthetic process"/>
    <property type="evidence" value="ECO:0007669"/>
    <property type="project" value="UniProtKB-KW"/>
</dbReference>
<keyword evidence="15" id="KW-1185">Reference proteome</keyword>
<sequence>MILIVIDIKHTQRFHVASNDKHIGEIMNITSYDPKDGIAFMHGEYVPLKQACIPITDRGFVRSDATYDVTHVWNGHFFRLEDYIERFHQSMEGLRMKLPYSNTEIAEILHELVRRSGLKNAYVQMTCTRGVPKPGSRDPRECENRFYAFAQPFVWIANDEQRANGLSMIVSSVRRIPPESVDPRIKNFHWLDLTMGIFEAYDKDAVVSVLTDGQGNLTEGAGFNIFLVKDGKLATPDKGIFEGMTRRTVIELAQEVELDVEVRPVKVEELEHADEIFITSTAGGIMPVTKVDGQIYGNGKPGPITAKVYELYWGKHDALWRSDEVIYAEQI</sequence>
<dbReference type="InterPro" id="IPR043131">
    <property type="entry name" value="BCAT-like_N"/>
</dbReference>
<dbReference type="PANTHER" id="PTHR42743">
    <property type="entry name" value="AMINO-ACID AMINOTRANSFERASE"/>
    <property type="match status" value="1"/>
</dbReference>
<keyword evidence="10" id="KW-0028">Amino-acid biosynthesis</keyword>
<protein>
    <recommendedName>
        <fullName evidence="8">Probable branched-chain-amino-acid aminotransferase</fullName>
        <ecNumber evidence="7">2.6.1.42</ecNumber>
    </recommendedName>
</protein>
<dbReference type="InterPro" id="IPR050571">
    <property type="entry name" value="Class-IV_PLP-Dep_Aminotrnsfr"/>
</dbReference>
<keyword evidence="9" id="KW-0663">Pyridoxal phosphate</keyword>
<dbReference type="PANTHER" id="PTHR42743:SF11">
    <property type="entry name" value="AMINODEOXYCHORISMATE LYASE"/>
    <property type="match status" value="1"/>
</dbReference>
<dbReference type="Pfam" id="PF01063">
    <property type="entry name" value="Aminotran_4"/>
    <property type="match status" value="1"/>
</dbReference>
<dbReference type="EC" id="2.6.1.42" evidence="7"/>
<dbReference type="Proteomes" id="UP000216345">
    <property type="component" value="Unassembled WGS sequence"/>
</dbReference>
<dbReference type="Gene3D" id="3.20.10.10">
    <property type="entry name" value="D-amino Acid Aminotransferase, subunit A, domain 2"/>
    <property type="match status" value="1"/>
</dbReference>
<evidence type="ECO:0000313" key="14">
    <source>
        <dbReference type="EMBL" id="OYR18110.1"/>
    </source>
</evidence>
<evidence type="ECO:0000256" key="7">
    <source>
        <dbReference type="ARBA" id="ARBA00013053"/>
    </source>
</evidence>
<evidence type="ECO:0000313" key="15">
    <source>
        <dbReference type="Proteomes" id="UP000216345"/>
    </source>
</evidence>
<comment type="similarity">
    <text evidence="6">Belongs to the class-IV pyridoxal-phosphate-dependent aminotransferase family.</text>
</comment>
<accession>A0A256FTN5</accession>
<dbReference type="FunFam" id="3.20.10.10:FF:000002">
    <property type="entry name" value="D-alanine aminotransferase"/>
    <property type="match status" value="1"/>
</dbReference>
<evidence type="ECO:0000256" key="3">
    <source>
        <dbReference type="ARBA" id="ARBA00004824"/>
    </source>
</evidence>
<dbReference type="AlphaFoldDB" id="A0A256FTN5"/>
<comment type="catalytic activity">
    <reaction evidence="13">
        <text>L-leucine + 2-oxoglutarate = 4-methyl-2-oxopentanoate + L-glutamate</text>
        <dbReference type="Rhea" id="RHEA:18321"/>
        <dbReference type="ChEBI" id="CHEBI:16810"/>
        <dbReference type="ChEBI" id="CHEBI:17865"/>
        <dbReference type="ChEBI" id="CHEBI:29985"/>
        <dbReference type="ChEBI" id="CHEBI:57427"/>
        <dbReference type="EC" id="2.6.1.42"/>
    </reaction>
</comment>
<reference evidence="14 15" key="1">
    <citation type="submission" date="2017-07" db="EMBL/GenBank/DDBJ databases">
        <title>Phylogenetic study on the rhizospheric bacterium Ochrobactrum sp. A44.</title>
        <authorList>
            <person name="Krzyzanowska D.M."/>
            <person name="Ossowicki A."/>
            <person name="Rajewska M."/>
            <person name="Maciag T."/>
            <person name="Kaczynski Z."/>
            <person name="Czerwicka M."/>
            <person name="Jafra S."/>
        </authorList>
    </citation>
    <scope>NUCLEOTIDE SEQUENCE [LARGE SCALE GENOMIC DNA]</scope>
    <source>
        <strain evidence="14 15">PR17</strain>
    </source>
</reference>
<keyword evidence="10" id="KW-0100">Branched-chain amino acid biosynthesis</keyword>
<comment type="pathway">
    <text evidence="4">Amino-acid biosynthesis; L-valine biosynthesis; L-valine from pyruvate: step 4/4.</text>
</comment>
<keyword evidence="14" id="KW-0032">Aminotransferase</keyword>
<dbReference type="GO" id="GO:0004084">
    <property type="term" value="F:branched-chain-amino-acid transaminase activity"/>
    <property type="evidence" value="ECO:0007669"/>
    <property type="project" value="UniProtKB-EC"/>
</dbReference>
<evidence type="ECO:0000256" key="12">
    <source>
        <dbReference type="ARBA" id="ARBA00048798"/>
    </source>
</evidence>
<dbReference type="InterPro" id="IPR036038">
    <property type="entry name" value="Aminotransferase-like"/>
</dbReference>
<evidence type="ECO:0000256" key="9">
    <source>
        <dbReference type="ARBA" id="ARBA00022898"/>
    </source>
</evidence>
<evidence type="ECO:0000256" key="13">
    <source>
        <dbReference type="ARBA" id="ARBA00049229"/>
    </source>
</evidence>
<comment type="catalytic activity">
    <reaction evidence="11">
        <text>L-valine + 2-oxoglutarate = 3-methyl-2-oxobutanoate + L-glutamate</text>
        <dbReference type="Rhea" id="RHEA:24813"/>
        <dbReference type="ChEBI" id="CHEBI:11851"/>
        <dbReference type="ChEBI" id="CHEBI:16810"/>
        <dbReference type="ChEBI" id="CHEBI:29985"/>
        <dbReference type="ChEBI" id="CHEBI:57762"/>
        <dbReference type="EC" id="2.6.1.42"/>
    </reaction>
</comment>
<proteinExistence type="inferred from homology"/>
<evidence type="ECO:0000256" key="4">
    <source>
        <dbReference type="ARBA" id="ARBA00004931"/>
    </source>
</evidence>
<evidence type="ECO:0000256" key="1">
    <source>
        <dbReference type="ARBA" id="ARBA00001933"/>
    </source>
</evidence>
<evidence type="ECO:0000256" key="10">
    <source>
        <dbReference type="ARBA" id="ARBA00023304"/>
    </source>
</evidence>
<evidence type="ECO:0000256" key="5">
    <source>
        <dbReference type="ARBA" id="ARBA00005072"/>
    </source>
</evidence>
<evidence type="ECO:0000256" key="8">
    <source>
        <dbReference type="ARBA" id="ARBA00014472"/>
    </source>
</evidence>